<keyword evidence="3" id="KW-1185">Reference proteome</keyword>
<reference evidence="2" key="2">
    <citation type="submission" date="2025-09" db="UniProtKB">
        <authorList>
            <consortium name="Ensembl"/>
        </authorList>
    </citation>
    <scope>IDENTIFICATION</scope>
</reference>
<accession>A0A8C6YII5</accession>
<reference evidence="2" key="1">
    <citation type="submission" date="2025-08" db="UniProtKB">
        <authorList>
            <consortium name="Ensembl"/>
        </authorList>
    </citation>
    <scope>IDENTIFICATION</scope>
</reference>
<dbReference type="SUPFAM" id="SSF56436">
    <property type="entry name" value="C-type lectin-like"/>
    <property type="match status" value="1"/>
</dbReference>
<name>A0A8C6YII5_NOTPE</name>
<evidence type="ECO:0000313" key="2">
    <source>
        <dbReference type="Ensembl" id="ENSNPEP00000000470.1"/>
    </source>
</evidence>
<dbReference type="CDD" id="cd00037">
    <property type="entry name" value="CLECT"/>
    <property type="match status" value="1"/>
</dbReference>
<dbReference type="Pfam" id="PF00059">
    <property type="entry name" value="Lectin_C"/>
    <property type="match status" value="1"/>
</dbReference>
<dbReference type="Ensembl" id="ENSNPET00000000479.1">
    <property type="protein sequence ID" value="ENSNPEP00000000470.1"/>
    <property type="gene ID" value="ENSNPEG00000000409.1"/>
</dbReference>
<evidence type="ECO:0000259" key="1">
    <source>
        <dbReference type="Pfam" id="PF00059"/>
    </source>
</evidence>
<dbReference type="Gene3D" id="3.10.100.10">
    <property type="entry name" value="Mannose-Binding Protein A, subunit A"/>
    <property type="match status" value="1"/>
</dbReference>
<proteinExistence type="predicted"/>
<sequence length="79" mass="9270">LPQGWGRGSFCTCRDPWRRIRLQRTFTSAQSWCERGGGHLVFIEDEETQDFLQKHLSEDQEWWIGLISDSLLNETSDGR</sequence>
<organism evidence="2 3">
    <name type="scientific">Nothoprocta perdicaria</name>
    <name type="common">Chilean tinamou</name>
    <name type="synonym">Crypturus perdicarius</name>
    <dbReference type="NCBI Taxonomy" id="30464"/>
    <lineage>
        <taxon>Eukaryota</taxon>
        <taxon>Metazoa</taxon>
        <taxon>Chordata</taxon>
        <taxon>Craniata</taxon>
        <taxon>Vertebrata</taxon>
        <taxon>Euteleostomi</taxon>
        <taxon>Archelosauria</taxon>
        <taxon>Archosauria</taxon>
        <taxon>Dinosauria</taxon>
        <taxon>Saurischia</taxon>
        <taxon>Theropoda</taxon>
        <taxon>Coelurosauria</taxon>
        <taxon>Aves</taxon>
        <taxon>Palaeognathae</taxon>
        <taxon>Tinamiformes</taxon>
        <taxon>Tinamidae</taxon>
        <taxon>Nothoprocta</taxon>
    </lineage>
</organism>
<protein>
    <recommendedName>
        <fullName evidence="1">C-type lectin domain-containing protein</fullName>
    </recommendedName>
</protein>
<feature type="domain" description="C-type lectin" evidence="1">
    <location>
        <begin position="23"/>
        <end position="69"/>
    </location>
</feature>
<dbReference type="InterPro" id="IPR001304">
    <property type="entry name" value="C-type_lectin-like"/>
</dbReference>
<dbReference type="InterPro" id="IPR016187">
    <property type="entry name" value="CTDL_fold"/>
</dbReference>
<dbReference type="Proteomes" id="UP000694420">
    <property type="component" value="Unplaced"/>
</dbReference>
<evidence type="ECO:0000313" key="3">
    <source>
        <dbReference type="Proteomes" id="UP000694420"/>
    </source>
</evidence>
<dbReference type="InterPro" id="IPR016186">
    <property type="entry name" value="C-type_lectin-like/link_sf"/>
</dbReference>
<dbReference type="AlphaFoldDB" id="A0A8C6YII5"/>